<evidence type="ECO:0000259" key="1">
    <source>
        <dbReference type="Pfam" id="PF12728"/>
    </source>
</evidence>
<comment type="caution">
    <text evidence="2">The sequence shown here is derived from an EMBL/GenBank/DDBJ whole genome shotgun (WGS) entry which is preliminary data.</text>
</comment>
<dbReference type="Proteomes" id="UP000176650">
    <property type="component" value="Unassembled WGS sequence"/>
</dbReference>
<sequence length="84" mass="9701">MAQQEEVQHNTIYTTSETQKLLKVSPSTMKRLLKKGLLKANKVGGQYRILGKEILRMVSPELEKEAVKSYLTLKKKVVEKINKW</sequence>
<feature type="domain" description="Helix-turn-helix" evidence="1">
    <location>
        <begin position="13"/>
        <end position="57"/>
    </location>
</feature>
<dbReference type="STRING" id="1797298.A2988_04180"/>
<reference evidence="2 3" key="1">
    <citation type="journal article" date="2016" name="Nat. Commun.">
        <title>Thousands of microbial genomes shed light on interconnected biogeochemical processes in an aquifer system.</title>
        <authorList>
            <person name="Anantharaman K."/>
            <person name="Brown C.T."/>
            <person name="Hug L.A."/>
            <person name="Sharon I."/>
            <person name="Castelle C.J."/>
            <person name="Probst A.J."/>
            <person name="Thomas B.C."/>
            <person name="Singh A."/>
            <person name="Wilkins M.J."/>
            <person name="Karaoz U."/>
            <person name="Brodie E.L."/>
            <person name="Williams K.H."/>
            <person name="Hubbard S.S."/>
            <person name="Banfield J.F."/>
        </authorList>
    </citation>
    <scope>NUCLEOTIDE SEQUENCE [LARGE SCALE GENOMIC DNA]</scope>
</reference>
<accession>A0A1F5BVN2</accession>
<dbReference type="Pfam" id="PF12728">
    <property type="entry name" value="HTH_17"/>
    <property type="match status" value="1"/>
</dbReference>
<proteinExistence type="predicted"/>
<evidence type="ECO:0000313" key="3">
    <source>
        <dbReference type="Proteomes" id="UP000176650"/>
    </source>
</evidence>
<protein>
    <recommendedName>
        <fullName evidence="1">Helix-turn-helix domain-containing protein</fullName>
    </recommendedName>
</protein>
<organism evidence="2 3">
    <name type="scientific">Candidatus Azambacteria bacterium RIFCSPLOWO2_01_FULL_46_25</name>
    <dbReference type="NCBI Taxonomy" id="1797298"/>
    <lineage>
        <taxon>Bacteria</taxon>
        <taxon>Candidatus Azamiibacteriota</taxon>
    </lineage>
</organism>
<dbReference type="EMBL" id="MEYS01000001">
    <property type="protein sequence ID" value="OGD34669.1"/>
    <property type="molecule type" value="Genomic_DNA"/>
</dbReference>
<dbReference type="AlphaFoldDB" id="A0A1F5BVN2"/>
<evidence type="ECO:0000313" key="2">
    <source>
        <dbReference type="EMBL" id="OGD34669.1"/>
    </source>
</evidence>
<gene>
    <name evidence="2" type="ORF">A2988_04180</name>
</gene>
<name>A0A1F5BVN2_9BACT</name>
<dbReference type="InterPro" id="IPR041657">
    <property type="entry name" value="HTH_17"/>
</dbReference>